<dbReference type="EMBL" id="GL377584">
    <property type="protein sequence ID" value="EFJ26714.1"/>
    <property type="molecule type" value="Genomic_DNA"/>
</dbReference>
<organism evidence="3">
    <name type="scientific">Selaginella moellendorffii</name>
    <name type="common">Spikemoss</name>
    <dbReference type="NCBI Taxonomy" id="88036"/>
    <lineage>
        <taxon>Eukaryota</taxon>
        <taxon>Viridiplantae</taxon>
        <taxon>Streptophyta</taxon>
        <taxon>Embryophyta</taxon>
        <taxon>Tracheophyta</taxon>
        <taxon>Lycopodiopsida</taxon>
        <taxon>Selaginellales</taxon>
        <taxon>Selaginellaceae</taxon>
        <taxon>Selaginella</taxon>
    </lineage>
</organism>
<dbReference type="Pfam" id="PF00646">
    <property type="entry name" value="F-box"/>
    <property type="match status" value="1"/>
</dbReference>
<dbReference type="KEGG" id="smo:SELMODRAFT_413120"/>
<accession>D8RNE9</accession>
<dbReference type="PANTHER" id="PTHR46301:SF77">
    <property type="entry name" value="F-BOX ONLY PROTEIN 6"/>
    <property type="match status" value="1"/>
</dbReference>
<reference evidence="2 3" key="1">
    <citation type="journal article" date="2011" name="Science">
        <title>The Selaginella genome identifies genetic changes associated with the evolution of vascular plants.</title>
        <authorList>
            <person name="Banks J.A."/>
            <person name="Nishiyama T."/>
            <person name="Hasebe M."/>
            <person name="Bowman J.L."/>
            <person name="Gribskov M."/>
            <person name="dePamphilis C."/>
            <person name="Albert V.A."/>
            <person name="Aono N."/>
            <person name="Aoyama T."/>
            <person name="Ambrose B.A."/>
            <person name="Ashton N.W."/>
            <person name="Axtell M.J."/>
            <person name="Barker E."/>
            <person name="Barker M.S."/>
            <person name="Bennetzen J.L."/>
            <person name="Bonawitz N.D."/>
            <person name="Chapple C."/>
            <person name="Cheng C."/>
            <person name="Correa L.G."/>
            <person name="Dacre M."/>
            <person name="DeBarry J."/>
            <person name="Dreyer I."/>
            <person name="Elias M."/>
            <person name="Engstrom E.M."/>
            <person name="Estelle M."/>
            <person name="Feng L."/>
            <person name="Finet C."/>
            <person name="Floyd S.K."/>
            <person name="Frommer W.B."/>
            <person name="Fujita T."/>
            <person name="Gramzow L."/>
            <person name="Gutensohn M."/>
            <person name="Harholt J."/>
            <person name="Hattori M."/>
            <person name="Heyl A."/>
            <person name="Hirai T."/>
            <person name="Hiwatashi Y."/>
            <person name="Ishikawa M."/>
            <person name="Iwata M."/>
            <person name="Karol K.G."/>
            <person name="Koehler B."/>
            <person name="Kolukisaoglu U."/>
            <person name="Kubo M."/>
            <person name="Kurata T."/>
            <person name="Lalonde S."/>
            <person name="Li K."/>
            <person name="Li Y."/>
            <person name="Litt A."/>
            <person name="Lyons E."/>
            <person name="Manning G."/>
            <person name="Maruyama T."/>
            <person name="Michael T.P."/>
            <person name="Mikami K."/>
            <person name="Miyazaki S."/>
            <person name="Morinaga S."/>
            <person name="Murata T."/>
            <person name="Mueller-Roeber B."/>
            <person name="Nelson D.R."/>
            <person name="Obara M."/>
            <person name="Oguri Y."/>
            <person name="Olmstead R.G."/>
            <person name="Onodera N."/>
            <person name="Petersen B.L."/>
            <person name="Pils B."/>
            <person name="Prigge M."/>
            <person name="Rensing S.A."/>
            <person name="Riano-Pachon D.M."/>
            <person name="Roberts A.W."/>
            <person name="Sato Y."/>
            <person name="Scheller H.V."/>
            <person name="Schulz B."/>
            <person name="Schulz C."/>
            <person name="Shakirov E.V."/>
            <person name="Shibagaki N."/>
            <person name="Shinohara N."/>
            <person name="Shippen D.E."/>
            <person name="Soerensen I."/>
            <person name="Sotooka R."/>
            <person name="Sugimoto N."/>
            <person name="Sugita M."/>
            <person name="Sumikawa N."/>
            <person name="Tanurdzic M."/>
            <person name="Theissen G."/>
            <person name="Ulvskov P."/>
            <person name="Wakazuki S."/>
            <person name="Weng J.K."/>
            <person name="Willats W.W."/>
            <person name="Wipf D."/>
            <person name="Wolf P.G."/>
            <person name="Yang L."/>
            <person name="Zimmer A.D."/>
            <person name="Zhu Q."/>
            <person name="Mitros T."/>
            <person name="Hellsten U."/>
            <person name="Loque D."/>
            <person name="Otillar R."/>
            <person name="Salamov A."/>
            <person name="Schmutz J."/>
            <person name="Shapiro H."/>
            <person name="Lindquist E."/>
            <person name="Lucas S."/>
            <person name="Rokhsar D."/>
            <person name="Grigoriev I.V."/>
        </authorList>
    </citation>
    <scope>NUCLEOTIDE SEQUENCE [LARGE SCALE GENOMIC DNA]</scope>
</reference>
<proteinExistence type="predicted"/>
<feature type="domain" description="F-box" evidence="1">
    <location>
        <begin position="226"/>
        <end position="257"/>
    </location>
</feature>
<keyword evidence="3" id="KW-1185">Reference proteome</keyword>
<evidence type="ECO:0000313" key="3">
    <source>
        <dbReference type="Proteomes" id="UP000001514"/>
    </source>
</evidence>
<dbReference type="PANTHER" id="PTHR46301">
    <property type="entry name" value="F-BOX/KELCH-REPEAT PROTEIN"/>
    <property type="match status" value="1"/>
</dbReference>
<dbReference type="GO" id="GO:0031146">
    <property type="term" value="P:SCF-dependent proteasomal ubiquitin-dependent protein catabolic process"/>
    <property type="evidence" value="ECO:0000318"/>
    <property type="project" value="GO_Central"/>
</dbReference>
<dbReference type="Proteomes" id="UP000001514">
    <property type="component" value="Unassembled WGS sequence"/>
</dbReference>
<sequence length="441" mass="49488">MDPCSGLKTMESQLFVSKPCKHALNRLGPGSLKRISTCSITDQEEPFVCLPFKLKAQKDWKSDPVVMKNSGSRWEPGPKRRTLICGSPSGRSCMSRGHERDHMPGDCEGAHKPETMPGDCERAVRAGATARRESIIPSVHDWLLEDLSSGRGTAYRGHGARLFLRQDANELGGCSLHLVDDFLCGIFCWSLALKAQAPLHLRCGLESGKNIKQFKHFKGLVMEHVDILLRLPGPSLLRARAVCKAWKQIIDSPWFLRRYEDPSPCIIFQKKRWFELEFPSTYIQSVSQSGLVLVREESTGMGISAGRILWSLSRPLPPFVTIIHSIGSTSKVALLSYRADNGERLSHRYLKLGSEVLEGSFTLFSWDGKLYLLGERGIHLFGLFEAPESISARFHVIKSANIYNSIMYCISLNRAMLVTYNLSKQDSWEVVPLPKPLPPYM</sequence>
<dbReference type="GO" id="GO:0004842">
    <property type="term" value="F:ubiquitin-protein transferase activity"/>
    <property type="evidence" value="ECO:0000318"/>
    <property type="project" value="GO_Central"/>
</dbReference>
<dbReference type="HOGENOM" id="CLU_621737_0_0_1"/>
<dbReference type="InterPro" id="IPR036047">
    <property type="entry name" value="F-box-like_dom_sf"/>
</dbReference>
<evidence type="ECO:0000259" key="1">
    <source>
        <dbReference type="Pfam" id="PF00646"/>
    </source>
</evidence>
<dbReference type="SUPFAM" id="SSF81383">
    <property type="entry name" value="F-box domain"/>
    <property type="match status" value="1"/>
</dbReference>
<dbReference type="Gene3D" id="1.20.1280.50">
    <property type="match status" value="1"/>
</dbReference>
<dbReference type="Gramene" id="EFJ26714">
    <property type="protein sequence ID" value="EFJ26714"/>
    <property type="gene ID" value="SELMODRAFT_413120"/>
</dbReference>
<name>D8RNE9_SELML</name>
<protein>
    <recommendedName>
        <fullName evidence="1">F-box domain-containing protein</fullName>
    </recommendedName>
</protein>
<gene>
    <name evidence="2" type="ORF">SELMODRAFT_413120</name>
</gene>
<dbReference type="InterPro" id="IPR001810">
    <property type="entry name" value="F-box_dom"/>
</dbReference>
<dbReference type="AlphaFoldDB" id="D8RNE9"/>
<evidence type="ECO:0000313" key="2">
    <source>
        <dbReference type="EMBL" id="EFJ26714.1"/>
    </source>
</evidence>
<dbReference type="InParanoid" id="D8RNE9"/>